<accession>A0AAW0B382</accession>
<evidence type="ECO:0000259" key="3">
    <source>
        <dbReference type="Pfam" id="PF12937"/>
    </source>
</evidence>
<evidence type="ECO:0000256" key="1">
    <source>
        <dbReference type="SAM" id="Coils"/>
    </source>
</evidence>
<reference evidence="4 5" key="1">
    <citation type="submission" date="2024-01" db="EMBL/GenBank/DDBJ databases">
        <title>A draft genome for a cacao thread blight-causing isolate of Paramarasmius palmivorus.</title>
        <authorList>
            <person name="Baruah I.K."/>
            <person name="Bukari Y."/>
            <person name="Amoako-Attah I."/>
            <person name="Meinhardt L.W."/>
            <person name="Bailey B.A."/>
            <person name="Cohen S.P."/>
        </authorList>
    </citation>
    <scope>NUCLEOTIDE SEQUENCE [LARGE SCALE GENOMIC DNA]</scope>
    <source>
        <strain evidence="4 5">GH-12</strain>
    </source>
</reference>
<feature type="domain" description="F-box" evidence="3">
    <location>
        <begin position="93"/>
        <end position="145"/>
    </location>
</feature>
<dbReference type="InterPro" id="IPR001810">
    <property type="entry name" value="F-box_dom"/>
</dbReference>
<dbReference type="AlphaFoldDB" id="A0AAW0B382"/>
<evidence type="ECO:0000256" key="2">
    <source>
        <dbReference type="SAM" id="MobiDB-lite"/>
    </source>
</evidence>
<comment type="caution">
    <text evidence="4">The sequence shown here is derived from an EMBL/GenBank/DDBJ whole genome shotgun (WGS) entry which is preliminary data.</text>
</comment>
<dbReference type="Gene3D" id="3.80.10.10">
    <property type="entry name" value="Ribonuclease Inhibitor"/>
    <property type="match status" value="1"/>
</dbReference>
<proteinExistence type="predicted"/>
<name>A0AAW0B382_9AGAR</name>
<keyword evidence="1" id="KW-0175">Coiled coil</keyword>
<sequence>MDTRPNASNGTRQTVTGNQNPSTHSRSVERLFRCTVNPSDRSLVQQLVKDTEKELQSYDVEINKLMASLASLRHKRDRTKKKLVQYRSLLSPIHRLPPEVLQRVFSMLNGFLVKPSPTNPAIAASSTCGRWRDIAISTPTLWASFAIDFANWDGRYEALTSATRLFLDRSRTSQLELSLIFERRSLRRGEIPCLENLVQHSNRWREVILMNFTPHIAADSVFSSIKGRLPCLSKLAVLNSKARDEAGLRCDHFSICPALSSFTLYPGSALSPSCPFPWTQIRSFETGSGTGADVVESVSQLPGLENLTIWECSGADEDEHCVNSSVKHLSIAASNMEKACGNFNYITFQCLSSLEISCSYDKRAETFDGSEEWDERQVSNFFARSACVVTSLSIRKISIIDEQVLRFLGLMPALATLELEEHPVPHSNKMVTPHFLNKLTVDHQQPGRPFLPRLANIRFVLHSDESVMKVLPEVLASRYIPDADDASELGTACIKSVDIVLLKDNDGGVEALTTKLGWLGEAGVRITVAERVGAM</sequence>
<gene>
    <name evidence="4" type="ORF">VNI00_017961</name>
</gene>
<keyword evidence="5" id="KW-1185">Reference proteome</keyword>
<dbReference type="InterPro" id="IPR032675">
    <property type="entry name" value="LRR_dom_sf"/>
</dbReference>
<evidence type="ECO:0000313" key="5">
    <source>
        <dbReference type="Proteomes" id="UP001383192"/>
    </source>
</evidence>
<evidence type="ECO:0000313" key="4">
    <source>
        <dbReference type="EMBL" id="KAK7019722.1"/>
    </source>
</evidence>
<feature type="coiled-coil region" evidence="1">
    <location>
        <begin position="48"/>
        <end position="82"/>
    </location>
</feature>
<organism evidence="4 5">
    <name type="scientific">Paramarasmius palmivorus</name>
    <dbReference type="NCBI Taxonomy" id="297713"/>
    <lineage>
        <taxon>Eukaryota</taxon>
        <taxon>Fungi</taxon>
        <taxon>Dikarya</taxon>
        <taxon>Basidiomycota</taxon>
        <taxon>Agaricomycotina</taxon>
        <taxon>Agaricomycetes</taxon>
        <taxon>Agaricomycetidae</taxon>
        <taxon>Agaricales</taxon>
        <taxon>Marasmiineae</taxon>
        <taxon>Marasmiaceae</taxon>
        <taxon>Paramarasmius</taxon>
    </lineage>
</organism>
<dbReference type="Proteomes" id="UP001383192">
    <property type="component" value="Unassembled WGS sequence"/>
</dbReference>
<dbReference type="Pfam" id="PF12937">
    <property type="entry name" value="F-box-like"/>
    <property type="match status" value="1"/>
</dbReference>
<dbReference type="EMBL" id="JAYKXP010000201">
    <property type="protein sequence ID" value="KAK7019722.1"/>
    <property type="molecule type" value="Genomic_DNA"/>
</dbReference>
<dbReference type="SUPFAM" id="SSF81383">
    <property type="entry name" value="F-box domain"/>
    <property type="match status" value="1"/>
</dbReference>
<feature type="region of interest" description="Disordered" evidence="2">
    <location>
        <begin position="1"/>
        <end position="27"/>
    </location>
</feature>
<dbReference type="InterPro" id="IPR036047">
    <property type="entry name" value="F-box-like_dom_sf"/>
</dbReference>
<dbReference type="Gene3D" id="1.20.1280.50">
    <property type="match status" value="1"/>
</dbReference>
<protein>
    <recommendedName>
        <fullName evidence="3">F-box domain-containing protein</fullName>
    </recommendedName>
</protein>
<feature type="compositionally biased region" description="Polar residues" evidence="2">
    <location>
        <begin position="1"/>
        <end position="25"/>
    </location>
</feature>